<feature type="region of interest" description="Disordered" evidence="2">
    <location>
        <begin position="675"/>
        <end position="709"/>
    </location>
</feature>
<organism evidence="4">
    <name type="scientific">Psilocybe cubensis</name>
    <name type="common">Psychedelic mushroom</name>
    <name type="synonym">Stropharia cubensis</name>
    <dbReference type="NCBI Taxonomy" id="181762"/>
    <lineage>
        <taxon>Eukaryota</taxon>
        <taxon>Fungi</taxon>
        <taxon>Dikarya</taxon>
        <taxon>Basidiomycota</taxon>
        <taxon>Agaricomycotina</taxon>
        <taxon>Agaricomycetes</taxon>
        <taxon>Agaricomycetidae</taxon>
        <taxon>Agaricales</taxon>
        <taxon>Agaricineae</taxon>
        <taxon>Strophariaceae</taxon>
        <taxon>Psilocybe</taxon>
    </lineage>
</organism>
<feature type="compositionally biased region" description="Polar residues" evidence="2">
    <location>
        <begin position="35"/>
        <end position="46"/>
    </location>
</feature>
<dbReference type="Pfam" id="PF12738">
    <property type="entry name" value="PTCB-BRCT"/>
    <property type="match status" value="1"/>
</dbReference>
<dbReference type="Gene3D" id="3.40.50.10190">
    <property type="entry name" value="BRCT domain"/>
    <property type="match status" value="4"/>
</dbReference>
<feature type="domain" description="BRCT" evidence="3">
    <location>
        <begin position="406"/>
        <end position="495"/>
    </location>
</feature>
<proteinExistence type="predicted"/>
<accession>A0A8H7XL80</accession>
<dbReference type="GO" id="GO:0007095">
    <property type="term" value="P:mitotic G2 DNA damage checkpoint signaling"/>
    <property type="evidence" value="ECO:0007669"/>
    <property type="project" value="TreeGrafter"/>
</dbReference>
<evidence type="ECO:0000256" key="2">
    <source>
        <dbReference type="SAM" id="MobiDB-lite"/>
    </source>
</evidence>
<evidence type="ECO:0000313" key="4">
    <source>
        <dbReference type="EMBL" id="KAG5162642.1"/>
    </source>
</evidence>
<feature type="region of interest" description="Disordered" evidence="2">
    <location>
        <begin position="817"/>
        <end position="910"/>
    </location>
</feature>
<dbReference type="EMBL" id="JAFIQS010000018">
    <property type="protein sequence ID" value="KAG5162642.1"/>
    <property type="molecule type" value="Genomic_DNA"/>
</dbReference>
<dbReference type="PROSITE" id="PS50172">
    <property type="entry name" value="BRCT"/>
    <property type="match status" value="4"/>
</dbReference>
<dbReference type="SMART" id="SM00292">
    <property type="entry name" value="BRCT"/>
    <property type="match status" value="4"/>
</dbReference>
<dbReference type="InterPro" id="IPR036420">
    <property type="entry name" value="BRCT_dom_sf"/>
</dbReference>
<dbReference type="InterPro" id="IPR001357">
    <property type="entry name" value="BRCT_dom"/>
</dbReference>
<dbReference type="SUPFAM" id="SSF52113">
    <property type="entry name" value="BRCT domain"/>
    <property type="match status" value="4"/>
</dbReference>
<sequence>MSKRRGNKSTKVPGVKLRPAEKGAYSRPVEESCWAQDSQDGSEDTSFYDSCPRPLKGMSICATGVPDKPTLFKQAVELGATCTPAFTDRVTHLVAIDHGSAKYMCALERKIPIVTPSWITENYKIWLKGDDVDVVKSVEQHRLPIFSGVVICPSGITDITRRTQISKLVQAHQGEYLKNLERPVRVTHLLCSGDEETEKMKYAEKFNSRGEAKIHLVWEEWFWDSIDFGGRFDEAKYQVSLPRPERKALQRSSPPPPTSFDVPSQHDEIPSSSVASRQPQVKNMEEAEDEPAFVNVLPAVTLQLWGSLLERRGYEITDGEVILSPSKGLGKRKASEELQPPSPVKFGAARSVISSFRRANSFAPAVPNAKAGPSRQLPFRRTSTAMAIMGDNNASTSALPDPTTPQASQIFLGMKLRILGEARGSKVREAIEKLGGTISVDEEEDVDFIIVRLVTGSKLYRDEEDESLRAKFRTECWLEQCIYEDRICGPHEHISSVPIATQIPIPGAEKIRIALSGFDQSEACGLARFFKATGITFVPQFNKTSTHLLCPAGKGHKFDKAIERNIPVIGLEWLRAFASTGVAPGPNEYLIAGPPQPAAEDGQPMDIDVLPMDVKGKGKAKVDKQAASDAMDVEVENIMMMQDITNESPPEHNGPTSKKKTKPLERIATVVISTPEPPARMSFGQPNESLGGPAPVSHPSSIPTPGETILSPLAQGLLQEQGSETSLPHLSRRPSSNLNVNHDTDSNPNSHPQRVLQLQKTISVLDVTDKVGRVPSSTSPSPMKIPRNQGSRSSLSPVKIDHQATRALQESITSLLGKRASPDGEGAGGTAAVGPEMVGAAGPRSGKRQRPQRSKPQSRQPSGDAEPQPAAPAPATRVRTRSSRHSQASAFGDTHSPFESYPDSIDLNTRGESVRVMYEDPGQKEEQKRLMSLLKNQPAAAEDDSISNISISASNISVSSRRGTRRSTKIGVEQFMDFIKD</sequence>
<dbReference type="PANTHER" id="PTHR13561:SF20">
    <property type="entry name" value="DNA TOPOISOMERASE 2-BINDING PROTEIN 1"/>
    <property type="match status" value="1"/>
</dbReference>
<reference evidence="4" key="1">
    <citation type="submission" date="2021-02" db="EMBL/GenBank/DDBJ databases">
        <title>Psilocybe cubensis genome.</title>
        <authorList>
            <person name="Mckernan K.J."/>
            <person name="Crawford S."/>
            <person name="Trippe A."/>
            <person name="Kane L.T."/>
            <person name="Mclaughlin S."/>
        </authorList>
    </citation>
    <scope>NUCLEOTIDE SEQUENCE [LARGE SCALE GENOMIC DNA]</scope>
    <source>
        <strain evidence="4">MGC-MH-2018</strain>
    </source>
</reference>
<feature type="compositionally biased region" description="Low complexity" evidence="2">
    <location>
        <begin position="854"/>
        <end position="868"/>
    </location>
</feature>
<feature type="domain" description="BRCT" evidence="3">
    <location>
        <begin position="526"/>
        <end position="591"/>
    </location>
</feature>
<keyword evidence="1" id="KW-0677">Repeat</keyword>
<feature type="domain" description="BRCT" evidence="3">
    <location>
        <begin position="141"/>
        <end position="239"/>
    </location>
</feature>
<dbReference type="PANTHER" id="PTHR13561">
    <property type="entry name" value="DNA REPLICATION REGULATOR DPB11-RELATED"/>
    <property type="match status" value="1"/>
</dbReference>
<protein>
    <recommendedName>
        <fullName evidence="3">BRCT domain-containing protein</fullName>
    </recommendedName>
</protein>
<feature type="compositionally biased region" description="Polar residues" evidence="2">
    <location>
        <begin position="270"/>
        <end position="281"/>
    </location>
</feature>
<feature type="domain" description="BRCT" evidence="3">
    <location>
        <begin position="50"/>
        <end position="121"/>
    </location>
</feature>
<feature type="region of interest" description="Disordered" evidence="2">
    <location>
        <begin position="769"/>
        <end position="797"/>
    </location>
</feature>
<dbReference type="CDD" id="cd17731">
    <property type="entry name" value="BRCT_TopBP1_rpt2_like"/>
    <property type="match status" value="1"/>
</dbReference>
<dbReference type="CDD" id="cd00027">
    <property type="entry name" value="BRCT"/>
    <property type="match status" value="1"/>
</dbReference>
<evidence type="ECO:0000259" key="3">
    <source>
        <dbReference type="PROSITE" id="PS50172"/>
    </source>
</evidence>
<gene>
    <name evidence="4" type="ORF">JR316_012527</name>
</gene>
<evidence type="ECO:0000256" key="1">
    <source>
        <dbReference type="ARBA" id="ARBA00022737"/>
    </source>
</evidence>
<feature type="region of interest" description="Disordered" evidence="2">
    <location>
        <begin position="722"/>
        <end position="752"/>
    </location>
</feature>
<dbReference type="InterPro" id="IPR059215">
    <property type="entry name" value="BRCT2_TopBP1-like"/>
</dbReference>
<dbReference type="AlphaFoldDB" id="A0A8H7XL80"/>
<dbReference type="Pfam" id="PF00533">
    <property type="entry name" value="BRCT"/>
    <property type="match status" value="2"/>
</dbReference>
<dbReference type="GO" id="GO:0006270">
    <property type="term" value="P:DNA replication initiation"/>
    <property type="evidence" value="ECO:0007669"/>
    <property type="project" value="TreeGrafter"/>
</dbReference>
<name>A0A8H7XL80_PSICU</name>
<dbReference type="GO" id="GO:0033314">
    <property type="term" value="P:mitotic DNA replication checkpoint signaling"/>
    <property type="evidence" value="ECO:0007669"/>
    <property type="project" value="TreeGrafter"/>
</dbReference>
<feature type="region of interest" description="Disordered" evidence="2">
    <location>
        <begin position="243"/>
        <end position="288"/>
    </location>
</feature>
<comment type="caution">
    <text evidence="4">The sequence shown here is derived from an EMBL/GenBank/DDBJ whole genome shotgun (WGS) entry which is preliminary data.</text>
</comment>
<feature type="region of interest" description="Disordered" evidence="2">
    <location>
        <begin position="1"/>
        <end position="46"/>
    </location>
</feature>